<dbReference type="RefSeq" id="WP_249319693.1">
    <property type="nucleotide sequence ID" value="NZ_JACRSN010000011.1"/>
</dbReference>
<name>A0A926DAZ6_9FIRM</name>
<protein>
    <submittedName>
        <fullName evidence="1">Uncharacterized protein</fullName>
    </submittedName>
</protein>
<proteinExistence type="predicted"/>
<organism evidence="1 2">
    <name type="scientific">Yeguia hominis</name>
    <dbReference type="NCBI Taxonomy" id="2763662"/>
    <lineage>
        <taxon>Bacteria</taxon>
        <taxon>Bacillati</taxon>
        <taxon>Bacillota</taxon>
        <taxon>Clostridia</taxon>
        <taxon>Eubacteriales</taxon>
        <taxon>Yeguiaceae</taxon>
        <taxon>Yeguia</taxon>
    </lineage>
</organism>
<gene>
    <name evidence="1" type="ORF">IAG03_08525</name>
</gene>
<evidence type="ECO:0000313" key="1">
    <source>
        <dbReference type="EMBL" id="MBC8534044.1"/>
    </source>
</evidence>
<evidence type="ECO:0000313" key="2">
    <source>
        <dbReference type="Proteomes" id="UP000651482"/>
    </source>
</evidence>
<reference evidence="1" key="1">
    <citation type="submission" date="2020-08" db="EMBL/GenBank/DDBJ databases">
        <title>Genome public.</title>
        <authorList>
            <person name="Liu C."/>
            <person name="Sun Q."/>
        </authorList>
    </citation>
    <scope>NUCLEOTIDE SEQUENCE</scope>
    <source>
        <strain evidence="1">NSJ-40</strain>
    </source>
</reference>
<accession>A0A926DAZ6</accession>
<dbReference type="Proteomes" id="UP000651482">
    <property type="component" value="Unassembled WGS sequence"/>
</dbReference>
<dbReference type="AlphaFoldDB" id="A0A926DAZ6"/>
<sequence length="382" mass="43124">MRTADIRGQGAGVEWISTDGAEVYFSSETRTSAGVSLSLQVYQAETGEVRTVASGIAIPPEDVCTFFDFPEETVLVMSGGESEAVVSRVSKESGAETARAHLQFFGNLYGCLALDETRLLLITEENEAHRKVFQKYRELTGFSRILFLYDMKDQQYYYLKDPRLCGLCAEQFRIYDFNGQRQLLILQTYGSESEKRYCYRNRKYMEEEIRDDIWICPLIDFVISVKSGEAHLPLEPIMGSGTNGMLRYAGIDAASLYFRATYFPTGDQRICAVDKTTREVTALLELNGEAEAVRYLVDADTARVYCIRDRGDVYEVEGLLNTGDCFSYPRELGTMLACVDGRYIVTQVEDGKGGFYLCDTVTSVSERRFCRFSVQDGTLVLY</sequence>
<keyword evidence="2" id="KW-1185">Reference proteome</keyword>
<dbReference type="EMBL" id="JACRSN010000011">
    <property type="protein sequence ID" value="MBC8534044.1"/>
    <property type="molecule type" value="Genomic_DNA"/>
</dbReference>
<comment type="caution">
    <text evidence="1">The sequence shown here is derived from an EMBL/GenBank/DDBJ whole genome shotgun (WGS) entry which is preliminary data.</text>
</comment>